<reference evidence="5 6" key="1">
    <citation type="submission" date="2019-08" db="EMBL/GenBank/DDBJ databases">
        <title>In-depth cultivation of the pig gut microbiome towards novel bacterial diversity and tailored functional studies.</title>
        <authorList>
            <person name="Wylensek D."/>
            <person name="Hitch T.C.A."/>
            <person name="Clavel T."/>
        </authorList>
    </citation>
    <scope>NUCLEOTIDE SEQUENCE [LARGE SCALE GENOMIC DNA]</scope>
    <source>
        <strain evidence="5 6">RF-744-FAT-4</strain>
    </source>
</reference>
<dbReference type="PANTHER" id="PTHR33204:SF29">
    <property type="entry name" value="TRANSCRIPTIONAL REGULATOR"/>
    <property type="match status" value="1"/>
</dbReference>
<dbReference type="SUPFAM" id="SSF46785">
    <property type="entry name" value="Winged helix' DNA-binding domain"/>
    <property type="match status" value="1"/>
</dbReference>
<dbReference type="InterPro" id="IPR036388">
    <property type="entry name" value="WH-like_DNA-bd_sf"/>
</dbReference>
<dbReference type="PANTHER" id="PTHR33204">
    <property type="entry name" value="TRANSCRIPTIONAL REGULATOR, MARR FAMILY"/>
    <property type="match status" value="1"/>
</dbReference>
<gene>
    <name evidence="5" type="ORF">FYJ52_02345</name>
</gene>
<dbReference type="InterPro" id="IPR036390">
    <property type="entry name" value="WH_DNA-bd_sf"/>
</dbReference>
<dbReference type="AlphaFoldDB" id="A0A7X2T9D2"/>
<name>A0A7X2T9D2_9FIRM</name>
<dbReference type="PROSITE" id="PS51118">
    <property type="entry name" value="HTH_HXLR"/>
    <property type="match status" value="1"/>
</dbReference>
<evidence type="ECO:0000313" key="5">
    <source>
        <dbReference type="EMBL" id="MSS19252.1"/>
    </source>
</evidence>
<keyword evidence="3" id="KW-0804">Transcription</keyword>
<evidence type="ECO:0000256" key="1">
    <source>
        <dbReference type="ARBA" id="ARBA00023015"/>
    </source>
</evidence>
<evidence type="ECO:0000256" key="3">
    <source>
        <dbReference type="ARBA" id="ARBA00023163"/>
    </source>
</evidence>
<evidence type="ECO:0000256" key="2">
    <source>
        <dbReference type="ARBA" id="ARBA00023125"/>
    </source>
</evidence>
<keyword evidence="6" id="KW-1185">Reference proteome</keyword>
<dbReference type="EMBL" id="VUMO01000002">
    <property type="protein sequence ID" value="MSS19252.1"/>
    <property type="molecule type" value="Genomic_DNA"/>
</dbReference>
<feature type="domain" description="HTH hxlR-type" evidence="4">
    <location>
        <begin position="16"/>
        <end position="111"/>
    </location>
</feature>
<protein>
    <submittedName>
        <fullName evidence="5">Helix-turn-helix transcriptional regulator</fullName>
    </submittedName>
</protein>
<dbReference type="Proteomes" id="UP000461754">
    <property type="component" value="Unassembled WGS sequence"/>
</dbReference>
<keyword evidence="2" id="KW-0238">DNA-binding</keyword>
<dbReference type="Pfam" id="PF01638">
    <property type="entry name" value="HxlR"/>
    <property type="match status" value="1"/>
</dbReference>
<dbReference type="RefSeq" id="WP_328598749.1">
    <property type="nucleotide sequence ID" value="NZ_VUMO01000002.1"/>
</dbReference>
<accession>A0A7X2T9D2</accession>
<proteinExistence type="predicted"/>
<evidence type="ECO:0000313" key="6">
    <source>
        <dbReference type="Proteomes" id="UP000461754"/>
    </source>
</evidence>
<evidence type="ECO:0000259" key="4">
    <source>
        <dbReference type="PROSITE" id="PS51118"/>
    </source>
</evidence>
<dbReference type="Gene3D" id="1.10.10.10">
    <property type="entry name" value="Winged helix-like DNA-binding domain superfamily/Winged helix DNA-binding domain"/>
    <property type="match status" value="1"/>
</dbReference>
<dbReference type="InterPro" id="IPR002577">
    <property type="entry name" value="HTH_HxlR"/>
</dbReference>
<keyword evidence="1" id="KW-0805">Transcription regulation</keyword>
<dbReference type="GO" id="GO:0003677">
    <property type="term" value="F:DNA binding"/>
    <property type="evidence" value="ECO:0007669"/>
    <property type="project" value="UniProtKB-KW"/>
</dbReference>
<comment type="caution">
    <text evidence="5">The sequence shown here is derived from an EMBL/GenBank/DDBJ whole genome shotgun (WGS) entry which is preliminary data.</text>
</comment>
<organism evidence="5 6">
    <name type="scientific">Pseudoramibacter porci</name>
    <dbReference type="NCBI Taxonomy" id="2606631"/>
    <lineage>
        <taxon>Bacteria</taxon>
        <taxon>Bacillati</taxon>
        <taxon>Bacillota</taxon>
        <taxon>Clostridia</taxon>
        <taxon>Eubacteriales</taxon>
        <taxon>Eubacteriaceae</taxon>
        <taxon>Pseudoramibacter</taxon>
    </lineage>
</organism>
<sequence>MKKKDIICETVGGEGCGVRKVLNTIGGKWKILILCAMHGHAAMRYGEIRRTIVGITNTMLAQSLREMEADGLILRQQYDEMPVRVEYALTEKATSLIPILLELKDWGEKHL</sequence>